<dbReference type="Pfam" id="PF00712">
    <property type="entry name" value="DNA_pol3_beta"/>
    <property type="match status" value="1"/>
</dbReference>
<keyword evidence="7 10" id="KW-0235">DNA replication</keyword>
<evidence type="ECO:0000313" key="15">
    <source>
        <dbReference type="Proteomes" id="UP000001039"/>
    </source>
</evidence>
<keyword evidence="4 10" id="KW-0963">Cytoplasm</keyword>
<dbReference type="Pfam" id="PF02767">
    <property type="entry name" value="DNA_pol3_beta_2"/>
    <property type="match status" value="1"/>
</dbReference>
<comment type="function">
    <text evidence="10">Confers DNA tethering and processivity to DNA polymerases and other proteins. Acts as a clamp, forming a ring around DNA (a reaction catalyzed by the clamp-loading complex) which diffuses in an ATP-independent manner freely and bidirectionally along dsDNA. Initially characterized for its ability to contact the catalytic subunit of DNA polymerase III (Pol III), a complex, multichain enzyme responsible for most of the replicative synthesis in bacteria; Pol III exhibits 3'-5' exonuclease proofreading activity. The beta chain is required for initiation of replication as well as for processivity of DNA replication.</text>
</comment>
<evidence type="ECO:0000313" key="14">
    <source>
        <dbReference type="EMBL" id="ACI60366.1"/>
    </source>
</evidence>
<keyword evidence="9" id="KW-0238">DNA-binding</keyword>
<dbReference type="PIRSF" id="PIRSF000804">
    <property type="entry name" value="DNA_pol_III_b"/>
    <property type="match status" value="1"/>
</dbReference>
<reference evidence="14 15" key="1">
    <citation type="journal article" date="2008" name="J. Bacteriol.">
        <title>Genome sequence of a nephritogenic and highly transformable M49 strain of Streptococcus pyogenes.</title>
        <authorList>
            <person name="McShan W.M."/>
            <person name="Ferretti J.J."/>
            <person name="Karasawa T."/>
            <person name="Suvorov A.N."/>
            <person name="Lin S."/>
            <person name="Qin B."/>
            <person name="Jia H."/>
            <person name="Kenton S."/>
            <person name="Najar F."/>
            <person name="Wu H."/>
            <person name="Scott J."/>
            <person name="Roe B.A."/>
            <person name="Savic D.J."/>
        </authorList>
    </citation>
    <scope>NUCLEOTIDE SEQUENCE [LARGE SCALE GENOMIC DNA]</scope>
    <source>
        <strain evidence="14 15">NZ131</strain>
    </source>
</reference>
<dbReference type="SUPFAM" id="SSF55979">
    <property type="entry name" value="DNA clamp"/>
    <property type="match status" value="3"/>
</dbReference>
<evidence type="ECO:0000259" key="12">
    <source>
        <dbReference type="Pfam" id="PF02767"/>
    </source>
</evidence>
<dbReference type="PANTHER" id="PTHR30478:SF0">
    <property type="entry name" value="BETA SLIDING CLAMP"/>
    <property type="match status" value="1"/>
</dbReference>
<proteinExistence type="inferred from homology"/>
<dbReference type="GO" id="GO:0003887">
    <property type="term" value="F:DNA-directed DNA polymerase activity"/>
    <property type="evidence" value="ECO:0007669"/>
    <property type="project" value="UniProtKB-UniRule"/>
</dbReference>
<name>A0A0H3BWX7_STRPZ</name>
<dbReference type="InterPro" id="IPR022635">
    <property type="entry name" value="DNA_polIII_beta_C"/>
</dbReference>
<feature type="domain" description="DNA polymerase III beta sliding clamp N-terminal" evidence="11">
    <location>
        <begin position="3"/>
        <end position="126"/>
    </location>
</feature>
<dbReference type="NCBIfam" id="TIGR00663">
    <property type="entry name" value="dnan"/>
    <property type="match status" value="1"/>
</dbReference>
<dbReference type="GO" id="GO:0009360">
    <property type="term" value="C:DNA polymerase III complex"/>
    <property type="evidence" value="ECO:0007669"/>
    <property type="project" value="InterPro"/>
</dbReference>
<dbReference type="GO" id="GO:0003677">
    <property type="term" value="F:DNA binding"/>
    <property type="evidence" value="ECO:0007669"/>
    <property type="project" value="UniProtKB-UniRule"/>
</dbReference>
<dbReference type="GO" id="GO:0005737">
    <property type="term" value="C:cytoplasm"/>
    <property type="evidence" value="ECO:0007669"/>
    <property type="project" value="UniProtKB-SubCell"/>
</dbReference>
<dbReference type="Proteomes" id="UP000001039">
    <property type="component" value="Chromosome"/>
</dbReference>
<feature type="domain" description="DNA polymerase III beta sliding clamp central" evidence="12">
    <location>
        <begin position="137"/>
        <end position="251"/>
    </location>
</feature>
<dbReference type="SMR" id="A0A0H3BWX7"/>
<protein>
    <recommendedName>
        <fullName evidence="3 10">Beta sliding clamp</fullName>
    </recommendedName>
</protein>
<dbReference type="GO" id="GO:0006271">
    <property type="term" value="P:DNA strand elongation involved in DNA replication"/>
    <property type="evidence" value="ECO:0007669"/>
    <property type="project" value="TreeGrafter"/>
</dbReference>
<dbReference type="InterPro" id="IPR046938">
    <property type="entry name" value="DNA_clamp_sf"/>
</dbReference>
<comment type="subunit">
    <text evidence="10">Forms a ring-shaped head-to-tail homodimer around DNA.</text>
</comment>
<accession>A0A0H3BWX7</accession>
<evidence type="ECO:0000256" key="3">
    <source>
        <dbReference type="ARBA" id="ARBA00021035"/>
    </source>
</evidence>
<evidence type="ECO:0000256" key="4">
    <source>
        <dbReference type="ARBA" id="ARBA00022490"/>
    </source>
</evidence>
<dbReference type="AlphaFoldDB" id="A0A0H3BWX7"/>
<organism evidence="14 15">
    <name type="scientific">Streptococcus pyogenes serotype M49 (strain NZ131)</name>
    <dbReference type="NCBI Taxonomy" id="471876"/>
    <lineage>
        <taxon>Bacteria</taxon>
        <taxon>Bacillati</taxon>
        <taxon>Bacillota</taxon>
        <taxon>Bacilli</taxon>
        <taxon>Lactobacillales</taxon>
        <taxon>Streptococcaceae</taxon>
        <taxon>Streptococcus</taxon>
    </lineage>
</organism>
<keyword evidence="5 10" id="KW-0808">Transferase</keyword>
<comment type="similarity">
    <text evidence="2 10">Belongs to the beta sliding clamp family.</text>
</comment>
<keyword evidence="6 10" id="KW-0548">Nucleotidyltransferase</keyword>
<feature type="domain" description="DNA polymerase III beta sliding clamp C-terminal" evidence="13">
    <location>
        <begin position="254"/>
        <end position="376"/>
    </location>
</feature>
<comment type="subcellular location">
    <subcellularLocation>
        <location evidence="1 10">Cytoplasm</location>
    </subcellularLocation>
</comment>
<evidence type="ECO:0000256" key="5">
    <source>
        <dbReference type="ARBA" id="ARBA00022679"/>
    </source>
</evidence>
<dbReference type="Pfam" id="PF02768">
    <property type="entry name" value="DNA_pol3_beta_3"/>
    <property type="match status" value="1"/>
</dbReference>
<dbReference type="CDD" id="cd00140">
    <property type="entry name" value="beta_clamp"/>
    <property type="match status" value="1"/>
</dbReference>
<dbReference type="HOGENOM" id="CLU_038149_2_0_9"/>
<dbReference type="InterPro" id="IPR022634">
    <property type="entry name" value="DNA_polIII_beta_N"/>
</dbReference>
<dbReference type="Gene3D" id="3.70.10.10">
    <property type="match status" value="1"/>
</dbReference>
<evidence type="ECO:0000256" key="6">
    <source>
        <dbReference type="ARBA" id="ARBA00022695"/>
    </source>
</evidence>
<keyword evidence="8 10" id="KW-0239">DNA-directed DNA polymerase</keyword>
<dbReference type="PANTHER" id="PTHR30478">
    <property type="entry name" value="DNA POLYMERASE III SUBUNIT BETA"/>
    <property type="match status" value="1"/>
</dbReference>
<sequence length="378" mass="41855">MIQFSINRTLFIHALNATKRAISTKNAIPILSSIKIEVTSTGVTLTGSNGQISIENTIPVSNENAGLLITSPGAILLEASFFINIISSLPDISINVKEIEQHQVVLTSGKSEITLKGKDVDQYPRLQEVSTENPLILKTKLLKSIIAETAFAASLQESRPILTGVHIVLSNHKDFKAVATDSHRMSQRLITLDNTSADFDVVIPSKSLREFSAVFTDDIETVEVFFSPSQILFRSEHISFYTRLLEGNYPDTDRLLMTEFETEVVFNTQSLRHAMERAFLISNATQNGTVKLEITQNHISAHVNSPEVGKVNEDLDIVSQSGSDLTISFNPTYLIESLKAIKSETVKIHFLSPVRPFTLTPGDEEESFIQLITPVRTN</sequence>
<evidence type="ECO:0000256" key="7">
    <source>
        <dbReference type="ARBA" id="ARBA00022705"/>
    </source>
</evidence>
<dbReference type="GO" id="GO:0008408">
    <property type="term" value="F:3'-5' exonuclease activity"/>
    <property type="evidence" value="ECO:0007669"/>
    <property type="project" value="InterPro"/>
</dbReference>
<evidence type="ECO:0000259" key="11">
    <source>
        <dbReference type="Pfam" id="PF00712"/>
    </source>
</evidence>
<evidence type="ECO:0000256" key="2">
    <source>
        <dbReference type="ARBA" id="ARBA00010752"/>
    </source>
</evidence>
<dbReference type="KEGG" id="soz:Spy49_0002"/>
<dbReference type="SMART" id="SM00480">
    <property type="entry name" value="POL3Bc"/>
    <property type="match status" value="1"/>
</dbReference>
<evidence type="ECO:0000256" key="1">
    <source>
        <dbReference type="ARBA" id="ARBA00004496"/>
    </source>
</evidence>
<dbReference type="EMBL" id="CP000829">
    <property type="protein sequence ID" value="ACI60366.1"/>
    <property type="molecule type" value="Genomic_DNA"/>
</dbReference>
<evidence type="ECO:0000256" key="8">
    <source>
        <dbReference type="ARBA" id="ARBA00022932"/>
    </source>
</evidence>
<evidence type="ECO:0000256" key="10">
    <source>
        <dbReference type="PIRNR" id="PIRNR000804"/>
    </source>
</evidence>
<dbReference type="InterPro" id="IPR001001">
    <property type="entry name" value="DNA_polIII_beta"/>
</dbReference>
<evidence type="ECO:0000256" key="9">
    <source>
        <dbReference type="ARBA" id="ARBA00023125"/>
    </source>
</evidence>
<dbReference type="Gene3D" id="3.10.150.10">
    <property type="entry name" value="DNA Polymerase III, subunit A, domain 2"/>
    <property type="match status" value="1"/>
</dbReference>
<evidence type="ECO:0000259" key="13">
    <source>
        <dbReference type="Pfam" id="PF02768"/>
    </source>
</evidence>
<gene>
    <name evidence="14" type="primary">dnaN</name>
    <name evidence="14" type="ordered locus">Spy49_0002</name>
</gene>
<dbReference type="InterPro" id="IPR022637">
    <property type="entry name" value="DNA_polIII_beta_cen"/>
</dbReference>